<keyword evidence="6" id="KW-1185">Reference proteome</keyword>
<evidence type="ECO:0000256" key="2">
    <source>
        <dbReference type="ARBA" id="ARBA00023163"/>
    </source>
</evidence>
<gene>
    <name evidence="5" type="ordered locus">AALP_Aa6g001700</name>
</gene>
<evidence type="ECO:0000256" key="3">
    <source>
        <dbReference type="PROSITE-ProRule" id="PRU01191"/>
    </source>
</evidence>
<keyword evidence="1" id="KW-0805">Transcription regulation</keyword>
<dbReference type="EMBL" id="CM002874">
    <property type="protein sequence ID" value="KFK30592.1"/>
    <property type="molecule type" value="Genomic_DNA"/>
</dbReference>
<sequence>MPLPFEEFQGWPGISCFSYFSSSSFSDPPPSPLLVGRRKLREEAPSSEPTSVLDSLSPLTTSSSTVSSSHGGHSAVGGGGTPTAISGDVTTDEQCGPIGLGDWEQVPSHDNDHDHEQSILRLIMGDSQDPSLELNTILRTSSSPVFHDSDYRTLGFGVVDTGFGLDHSVPPLFEEKPHHLPPLLINQSQTHFTHNPALFYNIPSTPPPAKRLNQGPMGYHPDPSKQGITEQLLKAAEVIESGGDTCVAQGILARLNQQLSSPIGKPFERAAFYFKEALHGLLLNASSQTLNPYSLIFKIAAYKSFSEISPVLQFANFTSNQSLLESFQGFHNLHIIDFDIGYGGQWASLMQELALRDNTAPLSLKITVFASPTNHDQLELGFTRDNLNHFASEINISLEIQVLSLDLLGSVSWPNSSEKEAVAVNISAASFSNMPSYLPLVLRFVKHLSPTIIVCSDRGCERTDLPFPQQLVHSLQSHAALLESLDAVNANLEAMQKIERFLIQPEIEKLVADRSRPVERPMMTWQAMFLQMGFSPVTHSNFTESQAECLVQRTPVRGFHVEKKHNSLLLCWQRRELVAVSAWRCRS</sequence>
<accession>A0A087GL40</accession>
<dbReference type="Gramene" id="KFK30592">
    <property type="protein sequence ID" value="KFK30592"/>
    <property type="gene ID" value="AALP_AA6G001700"/>
</dbReference>
<evidence type="ECO:0000313" key="6">
    <source>
        <dbReference type="Proteomes" id="UP000029120"/>
    </source>
</evidence>
<dbReference type="eggNOG" id="ENOG502QQQC">
    <property type="taxonomic scope" value="Eukaryota"/>
</dbReference>
<reference evidence="6" key="1">
    <citation type="journal article" date="2015" name="Nat. Plants">
        <title>Genome expansion of Arabis alpina linked with retrotransposition and reduced symmetric DNA methylation.</title>
        <authorList>
            <person name="Willing E.M."/>
            <person name="Rawat V."/>
            <person name="Mandakova T."/>
            <person name="Maumus F."/>
            <person name="James G.V."/>
            <person name="Nordstroem K.J."/>
            <person name="Becker C."/>
            <person name="Warthmann N."/>
            <person name="Chica C."/>
            <person name="Szarzynska B."/>
            <person name="Zytnicki M."/>
            <person name="Albani M.C."/>
            <person name="Kiefer C."/>
            <person name="Bergonzi S."/>
            <person name="Castaings L."/>
            <person name="Mateos J.L."/>
            <person name="Berns M.C."/>
            <person name="Bujdoso N."/>
            <person name="Piofczyk T."/>
            <person name="de Lorenzo L."/>
            <person name="Barrero-Sicilia C."/>
            <person name="Mateos I."/>
            <person name="Piednoel M."/>
            <person name="Hagmann J."/>
            <person name="Chen-Min-Tao R."/>
            <person name="Iglesias-Fernandez R."/>
            <person name="Schuster S.C."/>
            <person name="Alonso-Blanco C."/>
            <person name="Roudier F."/>
            <person name="Carbonero P."/>
            <person name="Paz-Ares J."/>
            <person name="Davis S.J."/>
            <person name="Pecinka A."/>
            <person name="Quesneville H."/>
            <person name="Colot V."/>
            <person name="Lysak M.A."/>
            <person name="Weigel D."/>
            <person name="Coupland G."/>
            <person name="Schneeberger K."/>
        </authorList>
    </citation>
    <scope>NUCLEOTIDE SEQUENCE [LARGE SCALE GENOMIC DNA]</scope>
    <source>
        <strain evidence="6">cv. Pajares</strain>
    </source>
</reference>
<dbReference type="GO" id="GO:0007623">
    <property type="term" value="P:circadian rhythm"/>
    <property type="evidence" value="ECO:0007669"/>
    <property type="project" value="EnsemblPlants"/>
</dbReference>
<evidence type="ECO:0000256" key="1">
    <source>
        <dbReference type="ARBA" id="ARBA00023015"/>
    </source>
</evidence>
<protein>
    <submittedName>
        <fullName evidence="5">Uncharacterized protein</fullName>
    </submittedName>
</protein>
<dbReference type="AlphaFoldDB" id="A0A087GL40"/>
<feature type="region of interest" description="Leucine repeat II (LRII)" evidence="3">
    <location>
        <begin position="382"/>
        <end position="414"/>
    </location>
</feature>
<evidence type="ECO:0000313" key="5">
    <source>
        <dbReference type="EMBL" id="KFK30592.1"/>
    </source>
</evidence>
<name>A0A087GL40_ARAAL</name>
<organism evidence="5 6">
    <name type="scientific">Arabis alpina</name>
    <name type="common">Alpine rock-cress</name>
    <dbReference type="NCBI Taxonomy" id="50452"/>
    <lineage>
        <taxon>Eukaryota</taxon>
        <taxon>Viridiplantae</taxon>
        <taxon>Streptophyta</taxon>
        <taxon>Embryophyta</taxon>
        <taxon>Tracheophyta</taxon>
        <taxon>Spermatophyta</taxon>
        <taxon>Magnoliopsida</taxon>
        <taxon>eudicotyledons</taxon>
        <taxon>Gunneridae</taxon>
        <taxon>Pentapetalae</taxon>
        <taxon>rosids</taxon>
        <taxon>malvids</taxon>
        <taxon>Brassicales</taxon>
        <taxon>Brassicaceae</taxon>
        <taxon>Arabideae</taxon>
        <taxon>Arabis</taxon>
    </lineage>
</organism>
<dbReference type="PANTHER" id="PTHR31636">
    <property type="entry name" value="OSJNBA0084A10.13 PROTEIN-RELATED"/>
    <property type="match status" value="1"/>
</dbReference>
<evidence type="ECO:0000256" key="4">
    <source>
        <dbReference type="SAM" id="MobiDB-lite"/>
    </source>
</evidence>
<dbReference type="GO" id="GO:0051301">
    <property type="term" value="P:cell division"/>
    <property type="evidence" value="ECO:0007669"/>
    <property type="project" value="EnsemblPlants"/>
</dbReference>
<feature type="region of interest" description="SAW" evidence="3">
    <location>
        <begin position="512"/>
        <end position="584"/>
    </location>
</feature>
<feature type="region of interest" description="Disordered" evidence="4">
    <location>
        <begin position="21"/>
        <end position="84"/>
    </location>
</feature>
<comment type="similarity">
    <text evidence="3">Belongs to the GRAS family.</text>
</comment>
<dbReference type="InterPro" id="IPR005202">
    <property type="entry name" value="TF_GRAS"/>
</dbReference>
<feature type="compositionally biased region" description="Low complexity" evidence="4">
    <location>
        <begin position="49"/>
        <end position="73"/>
    </location>
</feature>
<comment type="caution">
    <text evidence="3">Lacks conserved residue(s) required for the propagation of feature annotation.</text>
</comment>
<proteinExistence type="inferred from homology"/>
<keyword evidence="2" id="KW-0804">Transcription</keyword>
<dbReference type="PROSITE" id="PS50985">
    <property type="entry name" value="GRAS"/>
    <property type="match status" value="1"/>
</dbReference>
<feature type="short sequence motif" description="VHIID" evidence="3">
    <location>
        <begin position="333"/>
        <end position="337"/>
    </location>
</feature>
<dbReference type="GO" id="GO:0048768">
    <property type="term" value="P:root hair cell tip growth"/>
    <property type="evidence" value="ECO:0007669"/>
    <property type="project" value="EnsemblPlants"/>
</dbReference>
<dbReference type="Pfam" id="PF03514">
    <property type="entry name" value="GRAS"/>
    <property type="match status" value="1"/>
</dbReference>
<dbReference type="OMA" id="QWASLMH"/>
<dbReference type="OrthoDB" id="666726at2759"/>
<dbReference type="Proteomes" id="UP000029120">
    <property type="component" value="Chromosome 6"/>
</dbReference>